<dbReference type="PANTHER" id="PTHR13504:SF38">
    <property type="entry name" value="FIDO DOMAIN-CONTAINING PROTEIN"/>
    <property type="match status" value="1"/>
</dbReference>
<dbReference type="PANTHER" id="PTHR13504">
    <property type="entry name" value="FIDO DOMAIN-CONTAINING PROTEIN DDB_G0283145"/>
    <property type="match status" value="1"/>
</dbReference>
<dbReference type="SUPFAM" id="SSF140931">
    <property type="entry name" value="Fic-like"/>
    <property type="match status" value="1"/>
</dbReference>
<organism evidence="2 3">
    <name type="scientific">Bradyrhizobium agreste</name>
    <dbReference type="NCBI Taxonomy" id="2751811"/>
    <lineage>
        <taxon>Bacteria</taxon>
        <taxon>Pseudomonadati</taxon>
        <taxon>Pseudomonadota</taxon>
        <taxon>Alphaproteobacteria</taxon>
        <taxon>Hyphomicrobiales</taxon>
        <taxon>Nitrobacteraceae</taxon>
        <taxon>Bradyrhizobium</taxon>
    </lineage>
</organism>
<sequence length="539" mass="60083">MTDELQFTGSGDRALDRAIQREAKSGELTQIAEGIYARLGTRTKEEFAYAHWTPILGKLIPGAVLTGRTAISVIPWRGRGEDGRPVYPGWVFCTHSEGKTRKAFSLPGLEIRSFPGPGPLEGDVAYLGTYIPSAARKLLENLKPSRERDGPRRNVGREGAELELERLLKTEHEDGLRAIRRRAHAIASALGATDELKVLDDLIGTLLKTRQSKLANQKVAARQRREAPYDPDCMERLKELAIVLERAPLPDRPNPHAGEDERACTSFIEAYFTNYIEGTRFSVDKARRIVFNDEEPDGRPADGRDIVQTFKQVSTMTQGMAMAGSFAEFVDEIKERNRTLMDARPEKNPGNFKSEPNYVGNSEFVPPDLVEGTLKEGYEMLKSISHPLARGIFVHTLLVLVHPFNDGNGRTSRIMMTKELVGAGQCRLIVPTIFRTDYVGGLVKLFDSEPKAAPLVRAMIECQRITNAIVSPDLDRTIDLWASTNAFLEDIENARLTSPNPDLKIERRRGIPAPAEYWEALDLKRSLGDDASSLFGRSM</sequence>
<dbReference type="Gene3D" id="1.10.3290.10">
    <property type="entry name" value="Fido-like domain"/>
    <property type="match status" value="1"/>
</dbReference>
<dbReference type="Pfam" id="PF02661">
    <property type="entry name" value="Fic"/>
    <property type="match status" value="1"/>
</dbReference>
<evidence type="ECO:0000259" key="1">
    <source>
        <dbReference type="PROSITE" id="PS51459"/>
    </source>
</evidence>
<feature type="domain" description="Fido" evidence="1">
    <location>
        <begin position="328"/>
        <end position="461"/>
    </location>
</feature>
<accession>A0ABS0PJT6</accession>
<name>A0ABS0PJT6_9BRAD</name>
<evidence type="ECO:0000313" key="3">
    <source>
        <dbReference type="Proteomes" id="UP000807370"/>
    </source>
</evidence>
<dbReference type="PROSITE" id="PS51459">
    <property type="entry name" value="FIDO"/>
    <property type="match status" value="1"/>
</dbReference>
<reference evidence="2 3" key="1">
    <citation type="submission" date="2020-07" db="EMBL/GenBank/DDBJ databases">
        <title>Bradyrhizobium diversity isolated from nodules of indigenous legumes of Western Australia.</title>
        <authorList>
            <person name="Klepa M.S."/>
        </authorList>
    </citation>
    <scope>NUCLEOTIDE SEQUENCE [LARGE SCALE GENOMIC DNA]</scope>
    <source>
        <strain evidence="2 3">CNPSo 4010</strain>
    </source>
</reference>
<dbReference type="RefSeq" id="WP_197958571.1">
    <property type="nucleotide sequence ID" value="NZ_JACCHP010000003.1"/>
</dbReference>
<protein>
    <submittedName>
        <fullName evidence="2">Fic family protein</fullName>
    </submittedName>
</protein>
<dbReference type="EMBL" id="JACCHP010000003">
    <property type="protein sequence ID" value="MBH5397172.1"/>
    <property type="molecule type" value="Genomic_DNA"/>
</dbReference>
<evidence type="ECO:0000313" key="2">
    <source>
        <dbReference type="EMBL" id="MBH5397172.1"/>
    </source>
</evidence>
<comment type="caution">
    <text evidence="2">The sequence shown here is derived from an EMBL/GenBank/DDBJ whole genome shotgun (WGS) entry which is preliminary data.</text>
</comment>
<dbReference type="InterPro" id="IPR036597">
    <property type="entry name" value="Fido-like_dom_sf"/>
</dbReference>
<keyword evidence="3" id="KW-1185">Reference proteome</keyword>
<dbReference type="Proteomes" id="UP000807370">
    <property type="component" value="Unassembled WGS sequence"/>
</dbReference>
<proteinExistence type="predicted"/>
<dbReference type="InterPro" id="IPR040198">
    <property type="entry name" value="Fido_containing"/>
</dbReference>
<gene>
    <name evidence="2" type="ORF">HZZ13_05110</name>
</gene>
<dbReference type="InterPro" id="IPR003812">
    <property type="entry name" value="Fido"/>
</dbReference>